<dbReference type="PANTHER" id="PTHR19328">
    <property type="entry name" value="HEDGEHOG-INTERACTING PROTEIN"/>
    <property type="match status" value="1"/>
</dbReference>
<dbReference type="EMBL" id="JACVVX010000003">
    <property type="protein sequence ID" value="MBD0415172.1"/>
    <property type="molecule type" value="Genomic_DNA"/>
</dbReference>
<dbReference type="InterPro" id="IPR011042">
    <property type="entry name" value="6-blade_b-propeller_TolB-like"/>
</dbReference>
<evidence type="ECO:0000313" key="2">
    <source>
        <dbReference type="EMBL" id="MBD0415172.1"/>
    </source>
</evidence>
<sequence>MAACSVTYLASEQATVPIEAGYGPRPTLPPPNPTLIPTVNIAKAGTWPQGQTPTPAQGLAVNEFAGGLDHPRWLHVLPNGDVLVVESNKPPKTDEKFSLRGWVQGIVMGAAGAEVPSANRISLLRDADGDGVAEMKVPFLQNLNSPFGVTLSKGTLYVANTDAIMAFPYQDGQTEITAPGEKIVDLPGGPINHHWTKDVIASPDGTKLYATAGSNSNVGENGMDAEENRAAVLEIDLATRSMRVFASGLRNPNGLSWQPDSGALWVAVNERDEIGSDLVPDYMTSVKDGGFYGWPYSYFGQHVDTRVTPPRPDLVQKAIMPDYALGPHTASLGLTFNTGMLFGPEFRNGAFIGQHGSWNRKPRSGYKVIFVPFANGMPSGDPRDILTGFISKDDKALGRPVGVAVNNDGALLVADDVGNKIWRVVPAR</sequence>
<dbReference type="SUPFAM" id="SSF50952">
    <property type="entry name" value="Soluble quinoprotein glucose dehydrogenase"/>
    <property type="match status" value="1"/>
</dbReference>
<dbReference type="Pfam" id="PF22807">
    <property type="entry name" value="TrAA12"/>
    <property type="match status" value="2"/>
</dbReference>
<gene>
    <name evidence="2" type="ORF">ICI42_10950</name>
</gene>
<name>A0A8J6PVQ2_9HYPH</name>
<dbReference type="InterPro" id="IPR011041">
    <property type="entry name" value="Quinoprot_gluc/sorb_DH_b-prop"/>
</dbReference>
<dbReference type="RefSeq" id="WP_188165048.1">
    <property type="nucleotide sequence ID" value="NZ_JACVVX010000003.1"/>
</dbReference>
<evidence type="ECO:0000313" key="3">
    <source>
        <dbReference type="Proteomes" id="UP000643405"/>
    </source>
</evidence>
<protein>
    <submittedName>
        <fullName evidence="2">Sorbosone dehydrogenase family protein</fullName>
    </submittedName>
</protein>
<dbReference type="PANTHER" id="PTHR19328:SF55">
    <property type="entry name" value="BLR6566 PROTEIN"/>
    <property type="match status" value="1"/>
</dbReference>
<reference evidence="2" key="1">
    <citation type="submission" date="2020-09" db="EMBL/GenBank/DDBJ databases">
        <title>Genome seq and assembly of Tianweitania sp.</title>
        <authorList>
            <person name="Chhetri G."/>
        </authorList>
    </citation>
    <scope>NUCLEOTIDE SEQUENCE</scope>
    <source>
        <strain evidence="2">Rool2</strain>
    </source>
</reference>
<proteinExistence type="predicted"/>
<evidence type="ECO:0000259" key="1">
    <source>
        <dbReference type="Pfam" id="PF22807"/>
    </source>
</evidence>
<feature type="domain" description="Pyrroloquinoline quinone-dependent pyranose dehydrogenase beta-propeller" evidence="1">
    <location>
        <begin position="318"/>
        <end position="423"/>
    </location>
</feature>
<comment type="caution">
    <text evidence="2">The sequence shown here is derived from an EMBL/GenBank/DDBJ whole genome shotgun (WGS) entry which is preliminary data.</text>
</comment>
<feature type="domain" description="Pyrroloquinoline quinone-dependent pyranose dehydrogenase beta-propeller" evidence="1">
    <location>
        <begin position="141"/>
        <end position="275"/>
    </location>
</feature>
<dbReference type="Gene3D" id="2.120.10.30">
    <property type="entry name" value="TolB, C-terminal domain"/>
    <property type="match status" value="1"/>
</dbReference>
<accession>A0A8J6PVQ2</accession>
<dbReference type="InterPro" id="IPR054539">
    <property type="entry name" value="Beta-prop_PDH"/>
</dbReference>
<dbReference type="AlphaFoldDB" id="A0A8J6PVQ2"/>
<keyword evidence="3" id="KW-1185">Reference proteome</keyword>
<dbReference type="Proteomes" id="UP000643405">
    <property type="component" value="Unassembled WGS sequence"/>
</dbReference>
<organism evidence="2 3">
    <name type="scientific">Oryzicola mucosus</name>
    <dbReference type="NCBI Taxonomy" id="2767425"/>
    <lineage>
        <taxon>Bacteria</taxon>
        <taxon>Pseudomonadati</taxon>
        <taxon>Pseudomonadota</taxon>
        <taxon>Alphaproteobacteria</taxon>
        <taxon>Hyphomicrobiales</taxon>
        <taxon>Phyllobacteriaceae</taxon>
        <taxon>Oryzicola</taxon>
    </lineage>
</organism>